<accession>A0A4C2A2V3</accession>
<proteinExistence type="predicted"/>
<gene>
    <name evidence="1" type="ORF">EVAR_66548_1</name>
</gene>
<comment type="caution">
    <text evidence="1">The sequence shown here is derived from an EMBL/GenBank/DDBJ whole genome shotgun (WGS) entry which is preliminary data.</text>
</comment>
<dbReference type="EMBL" id="BGZK01002362">
    <property type="protein sequence ID" value="GBP93315.1"/>
    <property type="molecule type" value="Genomic_DNA"/>
</dbReference>
<feature type="non-terminal residue" evidence="1">
    <location>
        <position position="147"/>
    </location>
</feature>
<dbReference type="Proteomes" id="UP000299102">
    <property type="component" value="Unassembled WGS sequence"/>
</dbReference>
<evidence type="ECO:0000313" key="2">
    <source>
        <dbReference type="Proteomes" id="UP000299102"/>
    </source>
</evidence>
<reference evidence="1 2" key="1">
    <citation type="journal article" date="2019" name="Commun. Biol.">
        <title>The bagworm genome reveals a unique fibroin gene that provides high tensile strength.</title>
        <authorList>
            <person name="Kono N."/>
            <person name="Nakamura H."/>
            <person name="Ohtoshi R."/>
            <person name="Tomita M."/>
            <person name="Numata K."/>
            <person name="Arakawa K."/>
        </authorList>
    </citation>
    <scope>NUCLEOTIDE SEQUENCE [LARGE SCALE GENOMIC DNA]</scope>
</reference>
<dbReference type="AlphaFoldDB" id="A0A4C2A2V3"/>
<sequence>MVGDGKSVTFDRHVYWWCSVAAGKDAFVALRPLHDSDSLNEVVSVVLTLLTPLWMSLSAISEDVPSWHETLTRLGRKIERSLPAYYCPATSVVCSPYSGERATISPFSHLDDDADESLLCNIISAIMTITRTKVPAHTGDDMELSIP</sequence>
<evidence type="ECO:0000313" key="1">
    <source>
        <dbReference type="EMBL" id="GBP93315.1"/>
    </source>
</evidence>
<organism evidence="1 2">
    <name type="scientific">Eumeta variegata</name>
    <name type="common">Bagworm moth</name>
    <name type="synonym">Eumeta japonica</name>
    <dbReference type="NCBI Taxonomy" id="151549"/>
    <lineage>
        <taxon>Eukaryota</taxon>
        <taxon>Metazoa</taxon>
        <taxon>Ecdysozoa</taxon>
        <taxon>Arthropoda</taxon>
        <taxon>Hexapoda</taxon>
        <taxon>Insecta</taxon>
        <taxon>Pterygota</taxon>
        <taxon>Neoptera</taxon>
        <taxon>Endopterygota</taxon>
        <taxon>Lepidoptera</taxon>
        <taxon>Glossata</taxon>
        <taxon>Ditrysia</taxon>
        <taxon>Tineoidea</taxon>
        <taxon>Psychidae</taxon>
        <taxon>Oiketicinae</taxon>
        <taxon>Eumeta</taxon>
    </lineage>
</organism>
<protein>
    <submittedName>
        <fullName evidence="1">Uncharacterized protein</fullName>
    </submittedName>
</protein>
<name>A0A4C2A2V3_EUMVA</name>
<keyword evidence="2" id="KW-1185">Reference proteome</keyword>